<dbReference type="CDD" id="cd00342">
    <property type="entry name" value="gram_neg_porins"/>
    <property type="match status" value="1"/>
</dbReference>
<feature type="signal peptide" evidence="4">
    <location>
        <begin position="1"/>
        <end position="21"/>
    </location>
</feature>
<keyword evidence="2 4" id="KW-0732">Signal</keyword>
<dbReference type="EMBL" id="AMZO01000011">
    <property type="protein sequence ID" value="ELR66176.1"/>
    <property type="molecule type" value="Genomic_DNA"/>
</dbReference>
<dbReference type="PANTHER" id="PTHR34501">
    <property type="entry name" value="PROTEIN YDDL-RELATED"/>
    <property type="match status" value="1"/>
</dbReference>
<feature type="domain" description="Porin" evidence="5">
    <location>
        <begin position="7"/>
        <end position="308"/>
    </location>
</feature>
<comment type="subcellular location">
    <subcellularLocation>
        <location evidence="1">Cell outer membrane</location>
        <topology evidence="1">Multi-pass membrane protein</topology>
    </subcellularLocation>
</comment>
<dbReference type="InterPro" id="IPR023614">
    <property type="entry name" value="Porin_dom_sf"/>
</dbReference>
<dbReference type="AlphaFoldDB" id="L8JBI1"/>
<dbReference type="RefSeq" id="WP_007464842.1">
    <property type="nucleotide sequence ID" value="NZ_AMZO01000011.1"/>
</dbReference>
<sequence>MNKNLIALAVAAATISSAATAAEVYSDEASSLAVGGRFEARALMADTATDSNKVSDKTRVRINVAGKTDISDGLYGTGFFEKEFQSADSSDDETRYAYAGIGGTYGRLVYGKADGSLGMLTDYTDIMSYHGNEAGNKLAAADRTENNLSYVGSFDLMGNNLTVKTNYVFDNGDNKDGYSLGAQYVMDMGLGFGLGYGEQDSGTAEKGKQLFGAISYTIGDFYFAGLYQDAENTSVYKISNADVNVKESSGYEFAASYTMGKTVFIATYNYLEDSDKNIDLRDSIAVDATHYFNKNFRAYASYKFNNLDENATAGINKAATSDEFVLGARYDF</sequence>
<dbReference type="Proteomes" id="UP000011134">
    <property type="component" value="Unassembled WGS sequence"/>
</dbReference>
<evidence type="ECO:0000313" key="6">
    <source>
        <dbReference type="EMBL" id="ELR66176.1"/>
    </source>
</evidence>
<dbReference type="Pfam" id="PF13609">
    <property type="entry name" value="Porin_4"/>
    <property type="match status" value="1"/>
</dbReference>
<evidence type="ECO:0000256" key="3">
    <source>
        <dbReference type="ARBA" id="ARBA00023136"/>
    </source>
</evidence>
<comment type="caution">
    <text evidence="6">The sequence shown here is derived from an EMBL/GenBank/DDBJ whole genome shotgun (WGS) entry which is preliminary data.</text>
</comment>
<keyword evidence="3" id="KW-0472">Membrane</keyword>
<gene>
    <name evidence="6" type="ORF">C942_00362</name>
</gene>
<evidence type="ECO:0000256" key="1">
    <source>
        <dbReference type="ARBA" id="ARBA00004571"/>
    </source>
</evidence>
<dbReference type="InterPro" id="IPR050298">
    <property type="entry name" value="Gram-neg_bact_OMP"/>
</dbReference>
<dbReference type="SUPFAM" id="SSF56935">
    <property type="entry name" value="Porins"/>
    <property type="match status" value="1"/>
</dbReference>
<evidence type="ECO:0000256" key="4">
    <source>
        <dbReference type="SAM" id="SignalP"/>
    </source>
</evidence>
<reference evidence="6 7" key="1">
    <citation type="submission" date="2012-12" db="EMBL/GenBank/DDBJ databases">
        <title>Genome Assembly of Photobacterium sp. AK15.</title>
        <authorList>
            <person name="Khatri I."/>
            <person name="Vaidya B."/>
            <person name="Srinivas T.N.R."/>
            <person name="Subramanian S."/>
            <person name="Pinnaka A."/>
        </authorList>
    </citation>
    <scope>NUCLEOTIDE SEQUENCE [LARGE SCALE GENOMIC DNA]</scope>
    <source>
        <strain evidence="6 7">AK15</strain>
    </source>
</reference>
<feature type="chain" id="PRO_5003993099" evidence="4">
    <location>
        <begin position="22"/>
        <end position="332"/>
    </location>
</feature>
<proteinExistence type="predicted"/>
<evidence type="ECO:0000256" key="2">
    <source>
        <dbReference type="ARBA" id="ARBA00022729"/>
    </source>
</evidence>
<organism evidence="6 7">
    <name type="scientific">Photobacterium marinum</name>
    <dbReference type="NCBI Taxonomy" id="1056511"/>
    <lineage>
        <taxon>Bacteria</taxon>
        <taxon>Pseudomonadati</taxon>
        <taxon>Pseudomonadota</taxon>
        <taxon>Gammaproteobacteria</taxon>
        <taxon>Vibrionales</taxon>
        <taxon>Vibrionaceae</taxon>
        <taxon>Photobacterium</taxon>
    </lineage>
</organism>
<dbReference type="GO" id="GO:0009279">
    <property type="term" value="C:cell outer membrane"/>
    <property type="evidence" value="ECO:0007669"/>
    <property type="project" value="UniProtKB-SubCell"/>
</dbReference>
<dbReference type="PATRIC" id="fig|1056511.3.peg.1847"/>
<dbReference type="GO" id="GO:0015288">
    <property type="term" value="F:porin activity"/>
    <property type="evidence" value="ECO:0007669"/>
    <property type="project" value="InterPro"/>
</dbReference>
<dbReference type="Gene3D" id="2.40.160.10">
    <property type="entry name" value="Porin"/>
    <property type="match status" value="1"/>
</dbReference>
<dbReference type="InterPro" id="IPR033900">
    <property type="entry name" value="Gram_neg_porin_domain"/>
</dbReference>
<evidence type="ECO:0000313" key="7">
    <source>
        <dbReference type="Proteomes" id="UP000011134"/>
    </source>
</evidence>
<dbReference type="PANTHER" id="PTHR34501:SF2">
    <property type="entry name" value="OUTER MEMBRANE PORIN F-RELATED"/>
    <property type="match status" value="1"/>
</dbReference>
<name>L8JBI1_9GAMM</name>
<accession>L8JBI1</accession>
<dbReference type="OrthoDB" id="6212428at2"/>
<keyword evidence="7" id="KW-1185">Reference proteome</keyword>
<protein>
    <submittedName>
        <fullName evidence="6">Outer membrane protein OmpU</fullName>
    </submittedName>
</protein>
<evidence type="ECO:0000259" key="5">
    <source>
        <dbReference type="Pfam" id="PF13609"/>
    </source>
</evidence>